<proteinExistence type="predicted"/>
<feature type="transmembrane region" description="Helical" evidence="7">
    <location>
        <begin position="50"/>
        <end position="75"/>
    </location>
</feature>
<evidence type="ECO:0000256" key="2">
    <source>
        <dbReference type="ARBA" id="ARBA00022475"/>
    </source>
</evidence>
<evidence type="ECO:0000256" key="4">
    <source>
        <dbReference type="ARBA" id="ARBA00022989"/>
    </source>
</evidence>
<dbReference type="Gene3D" id="1.20.58.220">
    <property type="entry name" value="Phosphate transport system protein phou homolog 2, domain 2"/>
    <property type="match status" value="1"/>
</dbReference>
<sequence length="572" mass="63905">MEYGIFDILQLIGALGFFIYGMKVMSESIQKAAGDSLRSVMSIITSNRVSGVFTGFLTTAIIQSSSATTVMVVSFVNAGLLKLRQAIGVIMGANIGTTITGVLILVFGFSKFSISHYTLPIIAVGFPMLFAKKVEWKYWGEFLIGFSLLFMGLDALKHAVPDLKQNPEILEWIADINNLGFISVIISVLIGTILTVVVQSSSAAMTVTLIMCHNGWIPFDMAAGIVLGENIGTTITANLAALVGNVHAKRAALSHFMFNVFGVVWMLLVFNLYIGTIDSIMVSFDLGSPLNDTASINWGLICFHTSFNIVNTLIMIWFVPQIEQIVTKLVTSKDEEDEEFHLEFIGTQLMRTAELSLMEARKEVVNFSKQVVKMSRFVQELVTSDDNKRIEALTEKISKYEDRTDELEMEIDDYLVKVSEGRLSTAASEEIRAIMSITSDLERSADIFMRMSREINRKNKHNLTFTSDQILNIQKIFGLVDAALAEMHKNLKSDYSEVLLEGARKSEEAINKMKKELSKKHWKSVEENHYDVQTGIVYRDIIFGCERIGDHVINVTESIVGIEEHVSVHHHH</sequence>
<keyword evidence="2" id="KW-1003">Cell membrane</keyword>
<dbReference type="Pfam" id="PF01895">
    <property type="entry name" value="PhoU"/>
    <property type="match status" value="1"/>
</dbReference>
<comment type="subcellular location">
    <subcellularLocation>
        <location evidence="1">Cell membrane</location>
        <topology evidence="1">Multi-pass membrane protein</topology>
    </subcellularLocation>
</comment>
<feature type="transmembrane region" description="Helical" evidence="7">
    <location>
        <begin position="256"/>
        <end position="276"/>
    </location>
</feature>
<dbReference type="Pfam" id="PF02690">
    <property type="entry name" value="Na_Pi_cotrans"/>
    <property type="match status" value="2"/>
</dbReference>
<gene>
    <name evidence="9" type="ORF">N7E81_14045</name>
</gene>
<dbReference type="Proteomes" id="UP001062165">
    <property type="component" value="Chromosome"/>
</dbReference>
<dbReference type="InterPro" id="IPR026022">
    <property type="entry name" value="PhoU_dom"/>
</dbReference>
<feature type="domain" description="PhoU" evidence="8">
    <location>
        <begin position="371"/>
        <end position="453"/>
    </location>
</feature>
<evidence type="ECO:0000256" key="7">
    <source>
        <dbReference type="SAM" id="Phobius"/>
    </source>
</evidence>
<organism evidence="9 10">
    <name type="scientific">Reichenbachiella carrageenanivorans</name>
    <dbReference type="NCBI Taxonomy" id="2979869"/>
    <lineage>
        <taxon>Bacteria</taxon>
        <taxon>Pseudomonadati</taxon>
        <taxon>Bacteroidota</taxon>
        <taxon>Cytophagia</taxon>
        <taxon>Cytophagales</taxon>
        <taxon>Reichenbachiellaceae</taxon>
        <taxon>Reichenbachiella</taxon>
    </lineage>
</organism>
<dbReference type="EMBL" id="CP106735">
    <property type="protein sequence ID" value="UXX78479.1"/>
    <property type="molecule type" value="Genomic_DNA"/>
</dbReference>
<evidence type="ECO:0000256" key="6">
    <source>
        <dbReference type="SAM" id="Coils"/>
    </source>
</evidence>
<dbReference type="SUPFAM" id="SSF109755">
    <property type="entry name" value="PhoU-like"/>
    <property type="match status" value="1"/>
</dbReference>
<dbReference type="NCBIfam" id="NF037997">
    <property type="entry name" value="Na_Pi_symport"/>
    <property type="match status" value="1"/>
</dbReference>
<name>A0ABY6CX30_9BACT</name>
<feature type="transmembrane region" description="Helical" evidence="7">
    <location>
        <begin position="176"/>
        <end position="198"/>
    </location>
</feature>
<evidence type="ECO:0000256" key="5">
    <source>
        <dbReference type="ARBA" id="ARBA00023136"/>
    </source>
</evidence>
<protein>
    <submittedName>
        <fullName evidence="9">Na/Pi cotransporter family protein</fullName>
    </submittedName>
</protein>
<dbReference type="PANTHER" id="PTHR10010:SF46">
    <property type="entry name" value="SODIUM-DEPENDENT PHOSPHATE TRANSPORT PROTEIN 2B"/>
    <property type="match status" value="1"/>
</dbReference>
<keyword evidence="6" id="KW-0175">Coiled coil</keyword>
<evidence type="ECO:0000313" key="10">
    <source>
        <dbReference type="Proteomes" id="UP001062165"/>
    </source>
</evidence>
<feature type="coiled-coil region" evidence="6">
    <location>
        <begin position="390"/>
        <end position="417"/>
    </location>
</feature>
<feature type="transmembrane region" description="Helical" evidence="7">
    <location>
        <begin position="296"/>
        <end position="319"/>
    </location>
</feature>
<keyword evidence="4 7" id="KW-1133">Transmembrane helix</keyword>
<evidence type="ECO:0000256" key="3">
    <source>
        <dbReference type="ARBA" id="ARBA00022692"/>
    </source>
</evidence>
<dbReference type="NCBIfam" id="TIGR00704">
    <property type="entry name" value="NaPi_cotrn_rel"/>
    <property type="match status" value="1"/>
</dbReference>
<keyword evidence="10" id="KW-1185">Reference proteome</keyword>
<dbReference type="PANTHER" id="PTHR10010">
    <property type="entry name" value="SOLUTE CARRIER FAMILY 34 SODIUM PHOSPHATE , MEMBER 2-RELATED"/>
    <property type="match status" value="1"/>
</dbReference>
<evidence type="ECO:0000256" key="1">
    <source>
        <dbReference type="ARBA" id="ARBA00004651"/>
    </source>
</evidence>
<dbReference type="InterPro" id="IPR004633">
    <property type="entry name" value="NaPi_cotrn-rel/YqeW-like"/>
</dbReference>
<accession>A0ABY6CX30</accession>
<feature type="transmembrane region" description="Helical" evidence="7">
    <location>
        <begin position="87"/>
        <end position="108"/>
    </location>
</feature>
<reference evidence="9" key="1">
    <citation type="submission" date="2022-10" db="EMBL/GenBank/DDBJ databases">
        <title>Comparative genomics and taxonomic characterization of three novel marine species of genus Reichenbachiella exhibiting antioxidant and polysaccharide degradation activities.</title>
        <authorList>
            <person name="Muhammad N."/>
            <person name="Lee Y.-J."/>
            <person name="Ko J."/>
            <person name="Kim S.-G."/>
        </authorList>
    </citation>
    <scope>NUCLEOTIDE SEQUENCE</scope>
    <source>
        <strain evidence="9">Wsw4-B4</strain>
    </source>
</reference>
<dbReference type="InterPro" id="IPR038078">
    <property type="entry name" value="PhoU-like_sf"/>
</dbReference>
<keyword evidence="3 7" id="KW-0812">Transmembrane</keyword>
<dbReference type="InterPro" id="IPR003841">
    <property type="entry name" value="Na/Pi_transpt"/>
</dbReference>
<keyword evidence="5 7" id="KW-0472">Membrane</keyword>
<evidence type="ECO:0000259" key="8">
    <source>
        <dbReference type="Pfam" id="PF01895"/>
    </source>
</evidence>
<dbReference type="RefSeq" id="WP_263050224.1">
    <property type="nucleotide sequence ID" value="NZ_CP106735.1"/>
</dbReference>
<evidence type="ECO:0000313" key="9">
    <source>
        <dbReference type="EMBL" id="UXX78479.1"/>
    </source>
</evidence>